<dbReference type="RefSeq" id="WP_340291478.1">
    <property type="nucleotide sequence ID" value="NZ_JBBJUP010000012.1"/>
</dbReference>
<reference evidence="2 3" key="1">
    <citation type="submission" date="2024-03" db="EMBL/GenBank/DDBJ databases">
        <title>Draft genome sequence of Pseudonocardia sp. DW16-2.</title>
        <authorList>
            <person name="Duangmal K."/>
        </authorList>
    </citation>
    <scope>NUCLEOTIDE SEQUENCE [LARGE SCALE GENOMIC DNA]</scope>
    <source>
        <strain evidence="2 3">DW16-2</strain>
    </source>
</reference>
<gene>
    <name evidence="2" type="ORF">WJX68_15715</name>
</gene>
<dbReference type="Pfam" id="PF21006">
    <property type="entry name" value="NHase_beta_N"/>
    <property type="match status" value="1"/>
</dbReference>
<name>A0ABU8T8V6_9PSEU</name>
<evidence type="ECO:0000313" key="2">
    <source>
        <dbReference type="EMBL" id="MEJ8280391.1"/>
    </source>
</evidence>
<accession>A0ABU8T8V6</accession>
<comment type="caution">
    <text evidence="2">The sequence shown here is derived from an EMBL/GenBank/DDBJ whole genome shotgun (WGS) entry which is preliminary data.</text>
</comment>
<dbReference type="InterPro" id="IPR049054">
    <property type="entry name" value="CN_hydtase_beta-like_N"/>
</dbReference>
<protein>
    <submittedName>
        <fullName evidence="2">Nitrile hydratase accessory protein</fullName>
    </submittedName>
</protein>
<sequence length="103" mass="11011">MSPPDGPVFDEPWQAQVFALVVALQDTGTLDRQEFAEALGAELEDGRDYWDAWLAACEGLLDGLGLADHGSVAERTDAWLRAAVATPHGAPVTLDADPLRRPG</sequence>
<evidence type="ECO:0000259" key="1">
    <source>
        <dbReference type="Pfam" id="PF21006"/>
    </source>
</evidence>
<dbReference type="EMBL" id="JBBJUP010000012">
    <property type="protein sequence ID" value="MEJ8280391.1"/>
    <property type="molecule type" value="Genomic_DNA"/>
</dbReference>
<dbReference type="Proteomes" id="UP001364211">
    <property type="component" value="Unassembled WGS sequence"/>
</dbReference>
<keyword evidence="3" id="KW-1185">Reference proteome</keyword>
<dbReference type="InterPro" id="IPR042262">
    <property type="entry name" value="CN_hydtase_beta_C"/>
</dbReference>
<dbReference type="Gene3D" id="1.10.472.20">
    <property type="entry name" value="Nitrile hydratase, beta subunit"/>
    <property type="match status" value="1"/>
</dbReference>
<dbReference type="SUPFAM" id="SSF50090">
    <property type="entry name" value="Electron transport accessory proteins"/>
    <property type="match status" value="1"/>
</dbReference>
<organism evidence="2 3">
    <name type="scientific">Pseudonocardia spirodelae</name>
    <dbReference type="NCBI Taxonomy" id="3133431"/>
    <lineage>
        <taxon>Bacteria</taxon>
        <taxon>Bacillati</taxon>
        <taxon>Actinomycetota</taxon>
        <taxon>Actinomycetes</taxon>
        <taxon>Pseudonocardiales</taxon>
        <taxon>Pseudonocardiaceae</taxon>
        <taxon>Pseudonocardia</taxon>
    </lineage>
</organism>
<dbReference type="InterPro" id="IPR008990">
    <property type="entry name" value="Elect_transpt_acc-like_dom_sf"/>
</dbReference>
<dbReference type="InterPro" id="IPR023808">
    <property type="entry name" value="Nitrile_Hydratase_acc_put"/>
</dbReference>
<evidence type="ECO:0000313" key="3">
    <source>
        <dbReference type="Proteomes" id="UP001364211"/>
    </source>
</evidence>
<dbReference type="NCBIfam" id="TIGR03889">
    <property type="entry name" value="nitrile_acc"/>
    <property type="match status" value="1"/>
</dbReference>
<feature type="domain" description="Nitrile hydratase beta subunit-like N-terminal" evidence="1">
    <location>
        <begin position="4"/>
        <end position="82"/>
    </location>
</feature>
<proteinExistence type="predicted"/>